<evidence type="ECO:0000256" key="2">
    <source>
        <dbReference type="ARBA" id="ARBA00011881"/>
    </source>
</evidence>
<dbReference type="GO" id="GO:0006537">
    <property type="term" value="P:glutamate biosynthetic process"/>
    <property type="evidence" value="ECO:0007669"/>
    <property type="project" value="TreeGrafter"/>
</dbReference>
<keyword evidence="4 7" id="KW-0378">Hydrolase</keyword>
<sequence length="450" mass="46911">MSAAAEAVTDALRELHTRFAGLRDGQLADYIPQLALAEPDAFGLALISMDGHRYSTGDADVPFTMQSVSKPFVYALALSVLGLDEVGRWVNAEPSGEAFNAISLEPATGRPDNAMVNAGAIVTTALIPDTPDAPGFDRILDCLSRFAGRQLDVDEQVYASEAVTGDRNRALAYLIRSAGPLPVDPVAAMETYFRQCAVRVTTLDLAAMAATLAHGGVNPLTGVEVVPEPVTAQVLAVMATCGMYDASGDWLLRVGLPAKSGVSGGLIASGPARFGLATYSPLLDPTGTSVRGRAALGALSERLGLHLMHNPALAGSTVTLVTTADDLPSAQAGPWERARRERVAVVAAQGALDFTAAERVLYALDEARPQETGAAVLDLRQVTDIDPVARAVLQSGLGRLVEGGVRTAVADPAGHLVLLPGAGEQDERAALRPFDSREEAVAWCASGLAD</sequence>
<dbReference type="InterPro" id="IPR015868">
    <property type="entry name" value="Glutaminase"/>
</dbReference>
<dbReference type="Pfam" id="PF04960">
    <property type="entry name" value="Glutaminase"/>
    <property type="match status" value="1"/>
</dbReference>
<dbReference type="SUPFAM" id="SSF52091">
    <property type="entry name" value="SpoIIaa-like"/>
    <property type="match status" value="1"/>
</dbReference>
<dbReference type="GO" id="GO:0006543">
    <property type="term" value="P:L-glutamine catabolic process"/>
    <property type="evidence" value="ECO:0007669"/>
    <property type="project" value="TreeGrafter"/>
</dbReference>
<dbReference type="SUPFAM" id="SSF56601">
    <property type="entry name" value="beta-lactamase/transpeptidase-like"/>
    <property type="match status" value="1"/>
</dbReference>
<gene>
    <name evidence="7 9" type="primary">glsA</name>
    <name evidence="9" type="ORF">C5746_03250</name>
</gene>
<dbReference type="NCBIfam" id="TIGR03814">
    <property type="entry name" value="Gln_ase"/>
    <property type="match status" value="1"/>
</dbReference>
<feature type="binding site" evidence="7">
    <location>
        <position position="262"/>
    </location>
    <ligand>
        <name>substrate</name>
    </ligand>
</feature>
<reference evidence="9 10" key="1">
    <citation type="journal article" date="2018" name="Front. Microbiol.">
        <title>Genome Sequencing of Streptomyces atratus SCSIOZH16 and Activation Production of Nocardamine via Metabolic Engineering.</title>
        <authorList>
            <person name="Li Y."/>
            <person name="Zhang C."/>
            <person name="Liu C."/>
            <person name="Ju J."/>
            <person name="Ma J."/>
        </authorList>
    </citation>
    <scope>NUCLEOTIDE SEQUENCE [LARGE SCALE GENOMIC DNA]</scope>
    <source>
        <strain evidence="9 10">SCSIO_ZH16</strain>
    </source>
</reference>
<dbReference type="Gene3D" id="3.40.710.10">
    <property type="entry name" value="DD-peptidase/beta-lactamase superfamily"/>
    <property type="match status" value="1"/>
</dbReference>
<dbReference type="HAMAP" id="MF_00313">
    <property type="entry name" value="Glutaminase"/>
    <property type="match status" value="1"/>
</dbReference>
<evidence type="ECO:0000256" key="1">
    <source>
        <dbReference type="ARBA" id="ARBA00011076"/>
    </source>
</evidence>
<dbReference type="Gene3D" id="3.30.750.24">
    <property type="entry name" value="STAS domain"/>
    <property type="match status" value="1"/>
</dbReference>
<evidence type="ECO:0000256" key="6">
    <source>
        <dbReference type="ARBA" id="ARBA00070405"/>
    </source>
</evidence>
<dbReference type="FunFam" id="3.40.710.10:FF:000005">
    <property type="entry name" value="Glutaminase"/>
    <property type="match status" value="1"/>
</dbReference>
<feature type="binding site" evidence="7">
    <location>
        <position position="67"/>
    </location>
    <ligand>
        <name>substrate</name>
    </ligand>
</feature>
<dbReference type="KEGG" id="sata:C5746_03250"/>
<comment type="similarity">
    <text evidence="1 7">Belongs to the glutaminase family.</text>
</comment>
<dbReference type="PANTHER" id="PTHR12544">
    <property type="entry name" value="GLUTAMINASE"/>
    <property type="match status" value="1"/>
</dbReference>
<dbReference type="InterPro" id="IPR012338">
    <property type="entry name" value="Beta-lactam/transpept-like"/>
</dbReference>
<proteinExistence type="inferred from homology"/>
<organism evidence="9 10">
    <name type="scientific">Streptomyces atratus</name>
    <dbReference type="NCBI Taxonomy" id="1893"/>
    <lineage>
        <taxon>Bacteria</taxon>
        <taxon>Bacillati</taxon>
        <taxon>Actinomycetota</taxon>
        <taxon>Actinomycetes</taxon>
        <taxon>Kitasatosporales</taxon>
        <taxon>Streptomycetaceae</taxon>
        <taxon>Streptomyces</taxon>
    </lineage>
</organism>
<feature type="domain" description="STAS" evidence="8">
    <location>
        <begin position="343"/>
        <end position="410"/>
    </location>
</feature>
<dbReference type="GO" id="GO:0004359">
    <property type="term" value="F:glutaminase activity"/>
    <property type="evidence" value="ECO:0007669"/>
    <property type="project" value="UniProtKB-UniRule"/>
</dbReference>
<dbReference type="AlphaFoldDB" id="A0A2Z5J743"/>
<comment type="catalytic activity">
    <reaction evidence="5 7">
        <text>L-glutamine + H2O = L-glutamate + NH4(+)</text>
        <dbReference type="Rhea" id="RHEA:15889"/>
        <dbReference type="ChEBI" id="CHEBI:15377"/>
        <dbReference type="ChEBI" id="CHEBI:28938"/>
        <dbReference type="ChEBI" id="CHEBI:29985"/>
        <dbReference type="ChEBI" id="CHEBI:58359"/>
        <dbReference type="EC" id="3.5.1.2"/>
    </reaction>
</comment>
<dbReference type="PANTHER" id="PTHR12544:SF29">
    <property type="entry name" value="GLUTAMINASE"/>
    <property type="match status" value="1"/>
</dbReference>
<dbReference type="EC" id="3.5.1.2" evidence="3 7"/>
<dbReference type="InterPro" id="IPR036513">
    <property type="entry name" value="STAS_dom_sf"/>
</dbReference>
<evidence type="ECO:0000256" key="5">
    <source>
        <dbReference type="ARBA" id="ARBA00049534"/>
    </source>
</evidence>
<evidence type="ECO:0000256" key="3">
    <source>
        <dbReference type="ARBA" id="ARBA00012918"/>
    </source>
</evidence>
<feature type="binding site" evidence="7">
    <location>
        <position position="117"/>
    </location>
    <ligand>
        <name>substrate</name>
    </ligand>
</feature>
<evidence type="ECO:0000259" key="8">
    <source>
        <dbReference type="PROSITE" id="PS50801"/>
    </source>
</evidence>
<evidence type="ECO:0000313" key="9">
    <source>
        <dbReference type="EMBL" id="AXE76144.1"/>
    </source>
</evidence>
<dbReference type="EMBL" id="CP027306">
    <property type="protein sequence ID" value="AXE76144.1"/>
    <property type="molecule type" value="Genomic_DNA"/>
</dbReference>
<comment type="subunit">
    <text evidence="2 7">Homotetramer.</text>
</comment>
<accession>A0A2Z5J743</accession>
<feature type="binding site" evidence="7">
    <location>
        <position position="244"/>
    </location>
    <ligand>
        <name>substrate</name>
    </ligand>
</feature>
<dbReference type="RefSeq" id="WP_114242808.1">
    <property type="nucleotide sequence ID" value="NZ_CP027306.1"/>
</dbReference>
<feature type="binding site" evidence="7">
    <location>
        <position position="168"/>
    </location>
    <ligand>
        <name>substrate</name>
    </ligand>
</feature>
<feature type="binding site" evidence="7">
    <location>
        <position position="192"/>
    </location>
    <ligand>
        <name>substrate</name>
    </ligand>
</feature>
<evidence type="ECO:0000256" key="7">
    <source>
        <dbReference type="HAMAP-Rule" id="MF_00313"/>
    </source>
</evidence>
<feature type="binding site" evidence="7">
    <location>
        <position position="161"/>
    </location>
    <ligand>
        <name>substrate</name>
    </ligand>
</feature>
<evidence type="ECO:0000313" key="10">
    <source>
        <dbReference type="Proteomes" id="UP000252698"/>
    </source>
</evidence>
<dbReference type="GeneID" id="95517577"/>
<evidence type="ECO:0000256" key="4">
    <source>
        <dbReference type="ARBA" id="ARBA00022801"/>
    </source>
</evidence>
<dbReference type="PROSITE" id="PS50801">
    <property type="entry name" value="STAS"/>
    <property type="match status" value="1"/>
</dbReference>
<dbReference type="InterPro" id="IPR002645">
    <property type="entry name" value="STAS_dom"/>
</dbReference>
<dbReference type="Proteomes" id="UP000252698">
    <property type="component" value="Chromosome"/>
</dbReference>
<protein>
    <recommendedName>
        <fullName evidence="6 7">Glutaminase</fullName>
        <ecNumber evidence="3 7">3.5.1.2</ecNumber>
    </recommendedName>
</protein>
<name>A0A2Z5J743_STRAR</name>
<keyword evidence="7" id="KW-0007">Acetylation</keyword>